<evidence type="ECO:0000256" key="2">
    <source>
        <dbReference type="ARBA" id="ARBA00023125"/>
    </source>
</evidence>
<keyword evidence="2 4" id="KW-0238">DNA-binding</keyword>
<dbReference type="Pfam" id="PF21597">
    <property type="entry name" value="TetR_C_43"/>
    <property type="match status" value="1"/>
</dbReference>
<evidence type="ECO:0000259" key="6">
    <source>
        <dbReference type="PROSITE" id="PS50977"/>
    </source>
</evidence>
<feature type="domain" description="HTH tetR-type" evidence="6">
    <location>
        <begin position="17"/>
        <end position="76"/>
    </location>
</feature>
<evidence type="ECO:0000313" key="8">
    <source>
        <dbReference type="Proteomes" id="UP000008710"/>
    </source>
</evidence>
<dbReference type="OrthoDB" id="9795011at2"/>
<reference evidence="8" key="1">
    <citation type="journal article" date="2006" name="Proc. Natl. Acad. Sci. U.S.A.">
        <title>The complete genome of Rhodococcus sp. RHA1 provides insights into a catabolic powerhouse.</title>
        <authorList>
            <person name="McLeod M.P."/>
            <person name="Warren R.L."/>
            <person name="Hsiao W.W.L."/>
            <person name="Araki N."/>
            <person name="Myhre M."/>
            <person name="Fernandes C."/>
            <person name="Miyazawa D."/>
            <person name="Wong W."/>
            <person name="Lillquist A.L."/>
            <person name="Wang D."/>
            <person name="Dosanjh M."/>
            <person name="Hara H."/>
            <person name="Petrescu A."/>
            <person name="Morin R.D."/>
            <person name="Yang G."/>
            <person name="Stott J.M."/>
            <person name="Schein J.E."/>
            <person name="Shin H."/>
            <person name="Smailus D."/>
            <person name="Siddiqui A.S."/>
            <person name="Marra M.A."/>
            <person name="Jones S.J.M."/>
            <person name="Holt R."/>
            <person name="Brinkman F.S.L."/>
            <person name="Miyauchi K."/>
            <person name="Fukuda M."/>
            <person name="Davies J.E."/>
            <person name="Mohn W.W."/>
            <person name="Eltis L.D."/>
        </authorList>
    </citation>
    <scope>NUCLEOTIDE SEQUENCE [LARGE SCALE GENOMIC DNA]</scope>
    <source>
        <strain evidence="8">RHA1</strain>
    </source>
</reference>
<gene>
    <name evidence="7" type="ordered locus">RHA1_ro10258</name>
</gene>
<dbReference type="EMBL" id="CP000433">
    <property type="protein sequence ID" value="ABH00451.1"/>
    <property type="molecule type" value="Genomic_DNA"/>
</dbReference>
<protein>
    <submittedName>
        <fullName evidence="7">Probable transcriptional regulator, TetR family</fullName>
    </submittedName>
</protein>
<accession>Q0RW85</accession>
<dbReference type="GO" id="GO:0003700">
    <property type="term" value="F:DNA-binding transcription factor activity"/>
    <property type="evidence" value="ECO:0007669"/>
    <property type="project" value="TreeGrafter"/>
</dbReference>
<sequence>MKSTDGGQYRRPRADSERNRSEILSQAEKHFTDHGVNASLETVARSAGVGSATLYRHFPTRDALLAELLQRRNVRIDEERARIKTVADSGVALEQWLDALESYFTAFDGLPEPLRNAFVEEHNPLALTCEGFVDYTEEFLSAAQRDGKASPTARGRDLFLAALAVSWVRDAALSDHSSPRRLRGLIANGYTRVSAAERS</sequence>
<geneLocation type="plasmid" evidence="7 8">
    <name>pRHL2</name>
</geneLocation>
<dbReference type="InterPro" id="IPR050109">
    <property type="entry name" value="HTH-type_TetR-like_transc_reg"/>
</dbReference>
<dbReference type="GO" id="GO:0000976">
    <property type="term" value="F:transcription cis-regulatory region binding"/>
    <property type="evidence" value="ECO:0007669"/>
    <property type="project" value="TreeGrafter"/>
</dbReference>
<dbReference type="PATRIC" id="fig|101510.16.peg.8657"/>
<dbReference type="RefSeq" id="WP_011600092.1">
    <property type="nucleotide sequence ID" value="NC_008270.1"/>
</dbReference>
<dbReference type="Gene3D" id="1.10.357.10">
    <property type="entry name" value="Tetracycline Repressor, domain 2"/>
    <property type="match status" value="1"/>
</dbReference>
<proteinExistence type="predicted"/>
<dbReference type="Pfam" id="PF00440">
    <property type="entry name" value="TetR_N"/>
    <property type="match status" value="1"/>
</dbReference>
<keyword evidence="3" id="KW-0804">Transcription</keyword>
<dbReference type="PRINTS" id="PR00455">
    <property type="entry name" value="HTHTETR"/>
</dbReference>
<dbReference type="KEGG" id="rha:RHA1_ro10258"/>
<evidence type="ECO:0000313" key="7">
    <source>
        <dbReference type="EMBL" id="ABH00451.1"/>
    </source>
</evidence>
<dbReference type="SUPFAM" id="SSF46689">
    <property type="entry name" value="Homeodomain-like"/>
    <property type="match status" value="1"/>
</dbReference>
<keyword evidence="1" id="KW-0805">Transcription regulation</keyword>
<name>Q0RW85_RHOJR</name>
<feature type="DNA-binding region" description="H-T-H motif" evidence="4">
    <location>
        <begin position="39"/>
        <end position="58"/>
    </location>
</feature>
<dbReference type="PANTHER" id="PTHR30055">
    <property type="entry name" value="HTH-TYPE TRANSCRIPTIONAL REGULATOR RUTR"/>
    <property type="match status" value="1"/>
</dbReference>
<keyword evidence="7" id="KW-0614">Plasmid</keyword>
<dbReference type="InterPro" id="IPR049445">
    <property type="entry name" value="TetR_SbtR-like_C"/>
</dbReference>
<evidence type="ECO:0000256" key="5">
    <source>
        <dbReference type="SAM" id="MobiDB-lite"/>
    </source>
</evidence>
<evidence type="ECO:0000256" key="4">
    <source>
        <dbReference type="PROSITE-ProRule" id="PRU00335"/>
    </source>
</evidence>
<dbReference type="AlphaFoldDB" id="Q0RW85"/>
<dbReference type="InterPro" id="IPR009057">
    <property type="entry name" value="Homeodomain-like_sf"/>
</dbReference>
<feature type="region of interest" description="Disordered" evidence="5">
    <location>
        <begin position="1"/>
        <end position="20"/>
    </location>
</feature>
<dbReference type="PROSITE" id="PS50977">
    <property type="entry name" value="HTH_TETR_2"/>
    <property type="match status" value="1"/>
</dbReference>
<organism evidence="7 8">
    <name type="scientific">Rhodococcus jostii (strain RHA1)</name>
    <dbReference type="NCBI Taxonomy" id="101510"/>
    <lineage>
        <taxon>Bacteria</taxon>
        <taxon>Bacillati</taxon>
        <taxon>Actinomycetota</taxon>
        <taxon>Actinomycetes</taxon>
        <taxon>Mycobacteriales</taxon>
        <taxon>Nocardiaceae</taxon>
        <taxon>Rhodococcus</taxon>
    </lineage>
</organism>
<evidence type="ECO:0000256" key="1">
    <source>
        <dbReference type="ARBA" id="ARBA00023015"/>
    </source>
</evidence>
<evidence type="ECO:0000256" key="3">
    <source>
        <dbReference type="ARBA" id="ARBA00023163"/>
    </source>
</evidence>
<dbReference type="PANTHER" id="PTHR30055:SF151">
    <property type="entry name" value="TRANSCRIPTIONAL REGULATORY PROTEIN"/>
    <property type="match status" value="1"/>
</dbReference>
<dbReference type="InterPro" id="IPR001647">
    <property type="entry name" value="HTH_TetR"/>
</dbReference>
<dbReference type="HOGENOM" id="CLU_069356_17_1_11"/>
<dbReference type="Proteomes" id="UP000008710">
    <property type="component" value="Plasmid pRHL2"/>
</dbReference>